<evidence type="ECO:0000259" key="3">
    <source>
        <dbReference type="Pfam" id="PF01370"/>
    </source>
</evidence>
<dbReference type="InterPro" id="IPR036291">
    <property type="entry name" value="NAD(P)-bd_dom_sf"/>
</dbReference>
<evidence type="ECO:0000256" key="1">
    <source>
        <dbReference type="ARBA" id="ARBA00023002"/>
    </source>
</evidence>
<dbReference type="PANTHER" id="PTHR10366">
    <property type="entry name" value="NAD DEPENDENT EPIMERASE/DEHYDRATASE"/>
    <property type="match status" value="1"/>
</dbReference>
<protein>
    <submittedName>
        <fullName evidence="4">CinnamoylCoARed</fullName>
    </submittedName>
</protein>
<dbReference type="SUPFAM" id="SSF51735">
    <property type="entry name" value="NAD(P)-binding Rossmann-fold domains"/>
    <property type="match status" value="1"/>
</dbReference>
<name>A0A646QCA2_9MYRI</name>
<dbReference type="GO" id="GO:0016616">
    <property type="term" value="F:oxidoreductase activity, acting on the CH-OH group of donors, NAD or NADP as acceptor"/>
    <property type="evidence" value="ECO:0007669"/>
    <property type="project" value="TreeGrafter"/>
</dbReference>
<dbReference type="PANTHER" id="PTHR10366:SF564">
    <property type="entry name" value="STEROL-4-ALPHA-CARBOXYLATE 3-DEHYDROGENASE, DECARBOXYLATING"/>
    <property type="match status" value="1"/>
</dbReference>
<reference evidence="4" key="1">
    <citation type="submission" date="2018-11" db="EMBL/GenBank/DDBJ databases">
        <title>Venom-gland transcriptomics and venom proteomics of the Florida green centipede (Hemiscolopendra marginata) reveal sex-based variation in a centipede venom.</title>
        <authorList>
            <person name="Nystrom G.S."/>
            <person name="Ward M.J."/>
            <person name="Ellsworth S.A."/>
            <person name="Rokyta D.R."/>
        </authorList>
    </citation>
    <scope>NUCLEOTIDE SEQUENCE</scope>
    <source>
        <tissue evidence="4">Venom gland</tissue>
    </source>
</reference>
<dbReference type="EMBL" id="GHBY01000101">
    <property type="protein sequence ID" value="MUP40278.1"/>
    <property type="molecule type" value="Transcribed_RNA"/>
</dbReference>
<organism evidence="4">
    <name type="scientific">Hemiscolopendra marginata</name>
    <dbReference type="NCBI Taxonomy" id="943146"/>
    <lineage>
        <taxon>Eukaryota</taxon>
        <taxon>Metazoa</taxon>
        <taxon>Ecdysozoa</taxon>
        <taxon>Arthropoda</taxon>
        <taxon>Myriapoda</taxon>
        <taxon>Chilopoda</taxon>
        <taxon>Pleurostigmophora</taxon>
        <taxon>Scolopendromorpha</taxon>
        <taxon>Scolopendridae</taxon>
        <taxon>Hemiscolopendra</taxon>
    </lineage>
</organism>
<dbReference type="Gene3D" id="3.40.50.720">
    <property type="entry name" value="NAD(P)-binding Rossmann-like Domain"/>
    <property type="match status" value="1"/>
</dbReference>
<keyword evidence="1" id="KW-0560">Oxidoreductase</keyword>
<dbReference type="AlphaFoldDB" id="A0A646QCA2"/>
<evidence type="ECO:0000256" key="2">
    <source>
        <dbReference type="ARBA" id="ARBA00023445"/>
    </source>
</evidence>
<comment type="similarity">
    <text evidence="2">Belongs to the NAD(P)-dependent epimerase/dehydratase family. Dihydroflavonol-4-reductase subfamily.</text>
</comment>
<dbReference type="FunFam" id="3.40.50.720:FF:000336">
    <property type="entry name" value="Aldehyde reductase"/>
    <property type="match status" value="1"/>
</dbReference>
<accession>A0A646QCA2</accession>
<proteinExistence type="inferred from homology"/>
<dbReference type="CDD" id="cd05227">
    <property type="entry name" value="AR_SDR_e"/>
    <property type="match status" value="1"/>
</dbReference>
<sequence>MTETVLVTGVTGYLASHVVKVFQEAGYKVRGTVRSLKDPEKLQWLKNLCPDAKHPIELVEANLLDADSWNDAIKGCTYVMHVASPFPMGAVENEDDVIKPAVEGTKNVLQKCAEAGTVRKVVLTSSVVAVHGEDEMEPGKVYTEEDWTNCESKTVGAYSKSKTLAEKAAWDIVNGLEGSKKFELSVINPMLILGPILNVTSGTSVEVMKRFMENEIPALPQVGLVICDVRDVALAHLRAMIIPEAAGHRHLIYSANIWYKEVAEILAKEFRPQGYTIPTLHCPYFVLWLASFFNKTAKGYLSRVGRQLKVDNTRMRTVLKIEPRDVSSTLNDMAYSLIEHGIIKKTDKYKGKATEIKAEE</sequence>
<evidence type="ECO:0000313" key="4">
    <source>
        <dbReference type="EMBL" id="MUP40278.1"/>
    </source>
</evidence>
<dbReference type="InterPro" id="IPR050425">
    <property type="entry name" value="NAD(P)_dehydrat-like"/>
</dbReference>
<feature type="domain" description="NAD-dependent epimerase/dehydratase" evidence="3">
    <location>
        <begin position="5"/>
        <end position="244"/>
    </location>
</feature>
<dbReference type="InterPro" id="IPR001509">
    <property type="entry name" value="Epimerase_deHydtase"/>
</dbReference>
<dbReference type="Pfam" id="PF01370">
    <property type="entry name" value="Epimerase"/>
    <property type="match status" value="1"/>
</dbReference>